<accession>A0ABU1WTI0</accession>
<dbReference type="InterPro" id="IPR041375">
    <property type="entry name" value="VapC45_PIN-like"/>
</dbReference>
<dbReference type="Proteomes" id="UP001265700">
    <property type="component" value="Unassembled WGS sequence"/>
</dbReference>
<protein>
    <recommendedName>
        <fullName evidence="1">VapC45 PIN like domain-containing protein</fullName>
    </recommendedName>
</protein>
<proteinExistence type="predicted"/>
<keyword evidence="3" id="KW-1185">Reference proteome</keyword>
<feature type="domain" description="VapC45 PIN like" evidence="1">
    <location>
        <begin position="1"/>
        <end position="87"/>
    </location>
</feature>
<evidence type="ECO:0000259" key="1">
    <source>
        <dbReference type="Pfam" id="PF18478"/>
    </source>
</evidence>
<sequence>MKFFFDNNLSRHLAHGIRELSALTSGVEEVIHLTDRFERNAPDLKWIGELSDDGPWYIVSIDRFKKQHGAEREAIRRAGHTVFVLDSQWSKHGFWMQTERFVRWWPQIVDYSARVSGGAYRVPWQHSPGAKFQAISF</sequence>
<evidence type="ECO:0000313" key="2">
    <source>
        <dbReference type="EMBL" id="MDR7152578.1"/>
    </source>
</evidence>
<gene>
    <name evidence="2" type="ORF">J2W49_004556</name>
</gene>
<evidence type="ECO:0000313" key="3">
    <source>
        <dbReference type="Proteomes" id="UP001265700"/>
    </source>
</evidence>
<reference evidence="2 3" key="1">
    <citation type="submission" date="2023-07" db="EMBL/GenBank/DDBJ databases">
        <title>Sorghum-associated microbial communities from plants grown in Nebraska, USA.</title>
        <authorList>
            <person name="Schachtman D."/>
        </authorList>
    </citation>
    <scope>NUCLEOTIDE SEQUENCE [LARGE SCALE GENOMIC DNA]</scope>
    <source>
        <strain evidence="2 3">4249</strain>
    </source>
</reference>
<dbReference type="Pfam" id="PF18478">
    <property type="entry name" value="PIN_10"/>
    <property type="match status" value="1"/>
</dbReference>
<organism evidence="2 3">
    <name type="scientific">Hydrogenophaga palleronii</name>
    <dbReference type="NCBI Taxonomy" id="65655"/>
    <lineage>
        <taxon>Bacteria</taxon>
        <taxon>Pseudomonadati</taxon>
        <taxon>Pseudomonadota</taxon>
        <taxon>Betaproteobacteria</taxon>
        <taxon>Burkholderiales</taxon>
        <taxon>Comamonadaceae</taxon>
        <taxon>Hydrogenophaga</taxon>
    </lineage>
</organism>
<name>A0ABU1WTI0_9BURK</name>
<comment type="caution">
    <text evidence="2">The sequence shown here is derived from an EMBL/GenBank/DDBJ whole genome shotgun (WGS) entry which is preliminary data.</text>
</comment>
<dbReference type="RefSeq" id="WP_310321477.1">
    <property type="nucleotide sequence ID" value="NZ_JAVDWU010000012.1"/>
</dbReference>
<dbReference type="EMBL" id="JAVDWU010000012">
    <property type="protein sequence ID" value="MDR7152578.1"/>
    <property type="molecule type" value="Genomic_DNA"/>
</dbReference>